<keyword evidence="2" id="KW-0575">Peroxidase</keyword>
<dbReference type="EC" id="1.11.1.15" evidence="2"/>
<accession>A0A0W8FV56</accession>
<sequence>MAQLRQDYEKFVKLDTEILVAGPEKAEAFKEYWAKENLPFIGLPDPEHRVLKLYGQEVKLFKLGRLPAQMIIDKSGKVRFVHYGHSMADIPENKELLDLIETQLSK</sequence>
<dbReference type="InterPro" id="IPR000866">
    <property type="entry name" value="AhpC/TSA"/>
</dbReference>
<dbReference type="InterPro" id="IPR036249">
    <property type="entry name" value="Thioredoxin-like_sf"/>
</dbReference>
<dbReference type="SUPFAM" id="SSF52833">
    <property type="entry name" value="Thioredoxin-like"/>
    <property type="match status" value="1"/>
</dbReference>
<keyword evidence="2" id="KW-0560">Oxidoreductase</keyword>
<dbReference type="Gene3D" id="3.40.30.10">
    <property type="entry name" value="Glutaredoxin"/>
    <property type="match status" value="1"/>
</dbReference>
<protein>
    <submittedName>
        <fullName evidence="2">Thiol peroxidase, bcp-type</fullName>
        <ecNumber evidence="2">1.11.1.15</ecNumber>
    </submittedName>
</protein>
<reference evidence="2" key="1">
    <citation type="journal article" date="2015" name="Proc. Natl. Acad. Sci. U.S.A.">
        <title>Networks of energetic and metabolic interactions define dynamics in microbial communities.</title>
        <authorList>
            <person name="Embree M."/>
            <person name="Liu J.K."/>
            <person name="Al-Bassam M.M."/>
            <person name="Zengler K."/>
        </authorList>
    </citation>
    <scope>NUCLEOTIDE SEQUENCE</scope>
</reference>
<dbReference type="EMBL" id="LNQE01000838">
    <property type="protein sequence ID" value="KUG24642.1"/>
    <property type="molecule type" value="Genomic_DNA"/>
</dbReference>
<comment type="caution">
    <text evidence="2">The sequence shown here is derived from an EMBL/GenBank/DDBJ whole genome shotgun (WGS) entry which is preliminary data.</text>
</comment>
<proteinExistence type="predicted"/>
<organism evidence="2">
    <name type="scientific">hydrocarbon metagenome</name>
    <dbReference type="NCBI Taxonomy" id="938273"/>
    <lineage>
        <taxon>unclassified sequences</taxon>
        <taxon>metagenomes</taxon>
        <taxon>ecological metagenomes</taxon>
    </lineage>
</organism>
<dbReference type="AlphaFoldDB" id="A0A0W8FV56"/>
<feature type="domain" description="Alkyl hydroperoxide reductase subunit C/ Thiol specific antioxidant" evidence="1">
    <location>
        <begin position="1"/>
        <end position="80"/>
    </location>
</feature>
<evidence type="ECO:0000259" key="1">
    <source>
        <dbReference type="Pfam" id="PF00578"/>
    </source>
</evidence>
<name>A0A0W8FV56_9ZZZZ</name>
<evidence type="ECO:0000313" key="2">
    <source>
        <dbReference type="EMBL" id="KUG24642.1"/>
    </source>
</evidence>
<dbReference type="GO" id="GO:0004601">
    <property type="term" value="F:peroxidase activity"/>
    <property type="evidence" value="ECO:0007669"/>
    <property type="project" value="UniProtKB-KW"/>
</dbReference>
<gene>
    <name evidence="2" type="ORF">ASZ90_005516</name>
</gene>
<dbReference type="Pfam" id="PF00578">
    <property type="entry name" value="AhpC-TSA"/>
    <property type="match status" value="1"/>
</dbReference>